<name>K0NKJ4_DESTT</name>
<dbReference type="HOGENOM" id="CLU_074356_1_0_7"/>
<reference evidence="2 3" key="1">
    <citation type="journal article" date="2013" name="Environ. Microbiol.">
        <title>Complete genome, catabolic sub-proteomes and key-metabolites of Desulfobacula toluolica Tol2, a marine, aromatic compound-degrading, sulfate-reducing bacterium.</title>
        <authorList>
            <person name="Wohlbrand L."/>
            <person name="Jacob J.H."/>
            <person name="Kube M."/>
            <person name="Mussmann M."/>
            <person name="Jarling R."/>
            <person name="Beck A."/>
            <person name="Amann R."/>
            <person name="Wilkes H."/>
            <person name="Reinhardt R."/>
            <person name="Rabus R."/>
        </authorList>
    </citation>
    <scope>NUCLEOTIDE SEQUENCE [LARGE SCALE GENOMIC DNA]</scope>
    <source>
        <strain evidence="3">DSM 7467 / Tol2</strain>
    </source>
</reference>
<dbReference type="Pfam" id="PF17131">
    <property type="entry name" value="LolA_like"/>
    <property type="match status" value="1"/>
</dbReference>
<evidence type="ECO:0000313" key="3">
    <source>
        <dbReference type="Proteomes" id="UP000007347"/>
    </source>
</evidence>
<dbReference type="CDD" id="cd16329">
    <property type="entry name" value="LolA_like"/>
    <property type="match status" value="1"/>
</dbReference>
<organism evidence="2 3">
    <name type="scientific">Desulfobacula toluolica (strain DSM 7467 / Tol2)</name>
    <dbReference type="NCBI Taxonomy" id="651182"/>
    <lineage>
        <taxon>Bacteria</taxon>
        <taxon>Pseudomonadati</taxon>
        <taxon>Thermodesulfobacteriota</taxon>
        <taxon>Desulfobacteria</taxon>
        <taxon>Desulfobacterales</taxon>
        <taxon>Desulfobacteraceae</taxon>
        <taxon>Desulfobacula</taxon>
    </lineage>
</organism>
<evidence type="ECO:0000313" key="2">
    <source>
        <dbReference type="EMBL" id="CCK80463.1"/>
    </source>
</evidence>
<dbReference type="EMBL" id="FO203503">
    <property type="protein sequence ID" value="CCK80463.1"/>
    <property type="molecule type" value="Genomic_DNA"/>
</dbReference>
<protein>
    <submittedName>
        <fullName evidence="2">Conserved uncharacterized protein</fullName>
    </submittedName>
</protein>
<dbReference type="KEGG" id="dto:TOL2_C23020"/>
<keyword evidence="3" id="KW-1185">Reference proteome</keyword>
<accession>K0NKJ4</accession>
<sequence length="264" mass="30542">MNKYCFILKILFLAVFIGITGGNLLAAAQKKLTGHWIAQQVFDRDRGKNSISSASMVLVNKKGKKRSRTFTNLRILEDGLEKQLIRFTSPADIEGTGFLTIEKTGDETDQFLYLPALRRTRRIVSSQKSHRFVNSDFTYEDMERHPVDNYTYELKGEKTVENIECHILEIRPKKNIASQYSLTKSLISKTSFVPVFAEYFDQKGKQIKTYKALKLELQQNIWTESIVVMEDLIKNHKTFIKIQHIEYNTDITSKQVSRAALENY</sequence>
<dbReference type="Gene3D" id="2.50.20.10">
    <property type="entry name" value="Lipoprotein localisation LolA/LolB/LppX"/>
    <property type="match status" value="1"/>
</dbReference>
<dbReference type="STRING" id="651182.TOL2_C23020"/>
<dbReference type="InterPro" id="IPR033399">
    <property type="entry name" value="TP_0789-like"/>
</dbReference>
<dbReference type="AlphaFoldDB" id="K0NKJ4"/>
<proteinExistence type="predicted"/>
<gene>
    <name evidence="2" type="ordered locus">TOL2_C23020</name>
</gene>
<dbReference type="RefSeq" id="WP_014957775.1">
    <property type="nucleotide sequence ID" value="NC_018645.1"/>
</dbReference>
<evidence type="ECO:0000259" key="1">
    <source>
        <dbReference type="Pfam" id="PF17131"/>
    </source>
</evidence>
<dbReference type="OrthoDB" id="9803781at2"/>
<dbReference type="Proteomes" id="UP000007347">
    <property type="component" value="Chromosome"/>
</dbReference>
<feature type="domain" description="Uncharacterized protein TP-0789" evidence="1">
    <location>
        <begin position="80"/>
        <end position="262"/>
    </location>
</feature>